<evidence type="ECO:0000313" key="7">
    <source>
        <dbReference type="Proteomes" id="UP000298460"/>
    </source>
</evidence>
<reference evidence="6 7" key="1">
    <citation type="submission" date="2019-03" db="EMBL/GenBank/DDBJ databases">
        <title>Draft Genome Sequence of Desulfosporosinus fructosivorans Strain 63.6F, Isolated from Marine Sediment in the Baltic Sea.</title>
        <authorList>
            <person name="Hausmann B."/>
            <person name="Vandieken V."/>
            <person name="Pjevac P."/>
            <person name="Schreck K."/>
            <person name="Herbold C.W."/>
            <person name="Loy A."/>
        </authorList>
    </citation>
    <scope>NUCLEOTIDE SEQUENCE [LARGE SCALE GENOMIC DNA]</scope>
    <source>
        <strain evidence="6 7">63.6F</strain>
    </source>
</reference>
<keyword evidence="3" id="KW-0238">DNA-binding</keyword>
<dbReference type="CDD" id="cd05466">
    <property type="entry name" value="PBP2_LTTR_substrate"/>
    <property type="match status" value="1"/>
</dbReference>
<dbReference type="InterPro" id="IPR000847">
    <property type="entry name" value="LysR_HTH_N"/>
</dbReference>
<evidence type="ECO:0000313" key="6">
    <source>
        <dbReference type="EMBL" id="TGE37525.1"/>
    </source>
</evidence>
<comment type="caution">
    <text evidence="6">The sequence shown here is derived from an EMBL/GenBank/DDBJ whole genome shotgun (WGS) entry which is preliminary data.</text>
</comment>
<protein>
    <submittedName>
        <fullName evidence="6">LysR family transcriptional regulator</fullName>
    </submittedName>
</protein>
<evidence type="ECO:0000256" key="3">
    <source>
        <dbReference type="ARBA" id="ARBA00023125"/>
    </source>
</evidence>
<dbReference type="InterPro" id="IPR036388">
    <property type="entry name" value="WH-like_DNA-bd_sf"/>
</dbReference>
<dbReference type="InterPro" id="IPR005119">
    <property type="entry name" value="LysR_subst-bd"/>
</dbReference>
<dbReference type="GO" id="GO:0003700">
    <property type="term" value="F:DNA-binding transcription factor activity"/>
    <property type="evidence" value="ECO:0007669"/>
    <property type="project" value="InterPro"/>
</dbReference>
<evidence type="ECO:0000256" key="4">
    <source>
        <dbReference type="ARBA" id="ARBA00023163"/>
    </source>
</evidence>
<evidence type="ECO:0000259" key="5">
    <source>
        <dbReference type="PROSITE" id="PS50931"/>
    </source>
</evidence>
<sequence length="326" mass="36914">MRKEYSVDIQHLRAFYEVARWRSFSKAAKELYLSQPAVSRQISSLEAEIGLPLFVRMANHISLTEAGRKLLAYAEEIIRTLEQANRTIQDLRDLRQGTVTVAADSYLSNYFLPRFAGEFHRRYPSLQLQIRTHAHGDLYNLLAGGEIDLAFFCGVEPAENVPLTLEPLYQERLFLVTSAKSTFRSILKTTDVSDVVMLQIKREIPEINGFPNNLRIAELIAEYSPFLFPPSTYAFSKYREFLPEEFSAADAPLTVDSLEGIKTLLLNGSGCSILPESLIKLELEQGVLQGVPLNCTYPVILTYPKDFRLPHPALLFIGVIHKLMSK</sequence>
<feature type="domain" description="HTH lysR-type" evidence="5">
    <location>
        <begin position="7"/>
        <end position="64"/>
    </location>
</feature>
<dbReference type="AlphaFoldDB" id="A0A4Z0R5A9"/>
<dbReference type="PROSITE" id="PS50931">
    <property type="entry name" value="HTH_LYSR"/>
    <property type="match status" value="1"/>
</dbReference>
<comment type="similarity">
    <text evidence="1">Belongs to the LysR transcriptional regulatory family.</text>
</comment>
<accession>A0A4Z0R5A9</accession>
<dbReference type="SUPFAM" id="SSF53850">
    <property type="entry name" value="Periplasmic binding protein-like II"/>
    <property type="match status" value="1"/>
</dbReference>
<dbReference type="SUPFAM" id="SSF46785">
    <property type="entry name" value="Winged helix' DNA-binding domain"/>
    <property type="match status" value="1"/>
</dbReference>
<dbReference type="PANTHER" id="PTHR30126">
    <property type="entry name" value="HTH-TYPE TRANSCRIPTIONAL REGULATOR"/>
    <property type="match status" value="1"/>
</dbReference>
<dbReference type="GO" id="GO:0000976">
    <property type="term" value="F:transcription cis-regulatory region binding"/>
    <property type="evidence" value="ECO:0007669"/>
    <property type="project" value="TreeGrafter"/>
</dbReference>
<keyword evidence="2" id="KW-0805">Transcription regulation</keyword>
<dbReference type="Pfam" id="PF03466">
    <property type="entry name" value="LysR_substrate"/>
    <property type="match status" value="2"/>
</dbReference>
<dbReference type="PRINTS" id="PR00039">
    <property type="entry name" value="HTHLYSR"/>
</dbReference>
<dbReference type="Proteomes" id="UP000298460">
    <property type="component" value="Unassembled WGS sequence"/>
</dbReference>
<dbReference type="Pfam" id="PF00126">
    <property type="entry name" value="HTH_1"/>
    <property type="match status" value="1"/>
</dbReference>
<evidence type="ECO:0000256" key="2">
    <source>
        <dbReference type="ARBA" id="ARBA00023015"/>
    </source>
</evidence>
<dbReference type="Gene3D" id="1.10.10.10">
    <property type="entry name" value="Winged helix-like DNA-binding domain superfamily/Winged helix DNA-binding domain"/>
    <property type="match status" value="1"/>
</dbReference>
<gene>
    <name evidence="6" type="ORF">E4K67_12295</name>
</gene>
<evidence type="ECO:0000256" key="1">
    <source>
        <dbReference type="ARBA" id="ARBA00009437"/>
    </source>
</evidence>
<keyword evidence="7" id="KW-1185">Reference proteome</keyword>
<organism evidence="6 7">
    <name type="scientific">Desulfosporosinus fructosivorans</name>
    <dbReference type="NCBI Taxonomy" id="2018669"/>
    <lineage>
        <taxon>Bacteria</taxon>
        <taxon>Bacillati</taxon>
        <taxon>Bacillota</taxon>
        <taxon>Clostridia</taxon>
        <taxon>Eubacteriales</taxon>
        <taxon>Desulfitobacteriaceae</taxon>
        <taxon>Desulfosporosinus</taxon>
    </lineage>
</organism>
<keyword evidence="4" id="KW-0804">Transcription</keyword>
<dbReference type="FunFam" id="1.10.10.10:FF:000001">
    <property type="entry name" value="LysR family transcriptional regulator"/>
    <property type="match status" value="1"/>
</dbReference>
<dbReference type="PANTHER" id="PTHR30126:SF40">
    <property type="entry name" value="HTH-TYPE TRANSCRIPTIONAL REGULATOR GLTR"/>
    <property type="match status" value="1"/>
</dbReference>
<proteinExistence type="inferred from homology"/>
<dbReference type="Gene3D" id="3.40.190.290">
    <property type="match status" value="1"/>
</dbReference>
<name>A0A4Z0R5A9_9FIRM</name>
<dbReference type="EMBL" id="SPQQ01000004">
    <property type="protein sequence ID" value="TGE37525.1"/>
    <property type="molecule type" value="Genomic_DNA"/>
</dbReference>
<dbReference type="InterPro" id="IPR036390">
    <property type="entry name" value="WH_DNA-bd_sf"/>
</dbReference>